<keyword evidence="3" id="KW-1185">Reference proteome</keyword>
<keyword evidence="1" id="KW-1133">Transmembrane helix</keyword>
<dbReference type="AlphaFoldDB" id="A0A0H5CWK7"/>
<feature type="transmembrane region" description="Helical" evidence="1">
    <location>
        <begin position="115"/>
        <end position="139"/>
    </location>
</feature>
<reference evidence="2 3" key="1">
    <citation type="submission" date="2015-05" db="EMBL/GenBank/DDBJ databases">
        <authorList>
            <person name="Rodrigo-Torres Lidia"/>
            <person name="Arahal R.David."/>
        </authorList>
    </citation>
    <scope>NUCLEOTIDE SEQUENCE [LARGE SCALE GENOMIC DNA]</scope>
    <source>
        <strain evidence="2 3">CECT 7321</strain>
    </source>
</reference>
<feature type="transmembrane region" description="Helical" evidence="1">
    <location>
        <begin position="176"/>
        <end position="199"/>
    </location>
</feature>
<feature type="transmembrane region" description="Helical" evidence="1">
    <location>
        <begin position="355"/>
        <end position="375"/>
    </location>
</feature>
<dbReference type="RefSeq" id="WP_008559174.1">
    <property type="nucleotide sequence ID" value="NZ_BSKQ01000001.1"/>
</dbReference>
<feature type="transmembrane region" description="Helical" evidence="1">
    <location>
        <begin position="261"/>
        <end position="284"/>
    </location>
</feature>
<feature type="transmembrane region" description="Helical" evidence="1">
    <location>
        <begin position="331"/>
        <end position="349"/>
    </location>
</feature>
<evidence type="ECO:0000256" key="1">
    <source>
        <dbReference type="SAM" id="Phobius"/>
    </source>
</evidence>
<feature type="transmembrane region" description="Helical" evidence="1">
    <location>
        <begin position="36"/>
        <end position="59"/>
    </location>
</feature>
<name>A0A0H5CWK7_9RHOB</name>
<feature type="transmembrane region" description="Helical" evidence="1">
    <location>
        <begin position="151"/>
        <end position="169"/>
    </location>
</feature>
<feature type="transmembrane region" description="Helical" evidence="1">
    <location>
        <begin position="79"/>
        <end position="103"/>
    </location>
</feature>
<protein>
    <submittedName>
        <fullName evidence="2">BCCT family transporter</fullName>
    </submittedName>
</protein>
<dbReference type="GeneID" id="78397885"/>
<organism evidence="2 3">
    <name type="scientific">Phaeobacter italicus</name>
    <dbReference type="NCBI Taxonomy" id="481446"/>
    <lineage>
        <taxon>Bacteria</taxon>
        <taxon>Pseudomonadati</taxon>
        <taxon>Pseudomonadota</taxon>
        <taxon>Alphaproteobacteria</taxon>
        <taxon>Rhodobacterales</taxon>
        <taxon>Roseobacteraceae</taxon>
        <taxon>Phaeobacter</taxon>
    </lineage>
</organism>
<proteinExistence type="predicted"/>
<feature type="transmembrane region" description="Helical" evidence="1">
    <location>
        <begin position="290"/>
        <end position="310"/>
    </location>
</feature>
<dbReference type="EMBL" id="CVRL01000001">
    <property type="protein sequence ID" value="CRL09226.1"/>
    <property type="molecule type" value="Genomic_DNA"/>
</dbReference>
<accession>A0A0H5CWK7</accession>
<feature type="transmembrane region" description="Helical" evidence="1">
    <location>
        <begin position="235"/>
        <end position="254"/>
    </location>
</feature>
<evidence type="ECO:0000313" key="2">
    <source>
        <dbReference type="EMBL" id="CRL09226.1"/>
    </source>
</evidence>
<dbReference type="Proteomes" id="UP000043764">
    <property type="component" value="Unassembled WGS sequence"/>
</dbReference>
<dbReference type="OrthoDB" id="5596354at2"/>
<feature type="transmembrane region" description="Helical" evidence="1">
    <location>
        <begin position="6"/>
        <end position="24"/>
    </location>
</feature>
<evidence type="ECO:0000313" key="3">
    <source>
        <dbReference type="Proteomes" id="UP000043764"/>
    </source>
</evidence>
<keyword evidence="1" id="KW-0812">Transmembrane</keyword>
<sequence length="402" mass="45394">MTTIISFGILLAFALVVFCVIKWWNVRNVGVTPVHLFTFIAILFTSGLDVGLIMFPLAWDFPLYADTTAEPAYAFTNPLALEFGFWGFLIWGFYFLTTFYFCVIEPRVKFFEIPLVKLINNIVIIGTCAFTGALFLIYLPYYATFMGDGESVITEFYVITFLVILFAAFSSTDIKYVRVLSVGSTALFLALILGMWAYAGMGFGQFVDTASNIGGYFANIHKFILPLTDYHEFYLFWWFAWSIMIGQFTSRFVGGLKTWQVLASLLVFPSIPLGIWFSVLYFYHLNGIETTLLINISMVAVGIIFVINSFDSLIRLYTDNLNLSAQRLGTIPYVLGNAVVLFGLTLAFQSQWLQIQWIGTAVIGIYVACLAYIILFKRSEVMSITASPEENVLDFNKIKTAH</sequence>
<gene>
    <name evidence="2" type="ORF">NIT7321_00055</name>
</gene>
<dbReference type="STRING" id="481446.NIT7645_03080"/>
<keyword evidence="1" id="KW-0472">Membrane</keyword>